<dbReference type="InterPro" id="IPR002139">
    <property type="entry name" value="Ribo/fructo_kinase"/>
</dbReference>
<dbReference type="Proteomes" id="UP001341840">
    <property type="component" value="Unassembled WGS sequence"/>
</dbReference>
<proteinExistence type="inferred from homology"/>
<sequence length="437" mass="47340">KHSTLFRDSLTSLPSTSDMSSSLLLLPPSSSSSSSSQPHSPLTLTFYNSSRKMRACRNSRFTMCSSHNSHPPNDVVVGCGAAAVDILATVAAYPKPDDKIRSFNLKVQGGGNVGNALTCVARLGLKPRVISKVADDSQGKSVLDELQADCVDTSFMVVAKEGTTPFTYIIVDNEMKTRTCIHTPGYPRLVPQDLSESSLLSALDGARIVYFDGRFYETALVVAREAVRKNIPILVDAEGPREGLDDLLKFANYLVCSAKFPLAWTEASTIPQALVSILLRLPNIRFVIVTLGKDGCIMLERNLDASSTDEADIDRLVESLKTTSSESASHPTCISSSVKTLKAEGIGTVNGRIYVGTAESIPPSELIDTTGAGDAFIGAVIYGTVPPLFPLLLMPLKDHDINMCDLVNPLTHHDFKLHDHFVYFSSVNEYGWDLFCS</sequence>
<dbReference type="PROSITE" id="PS00584">
    <property type="entry name" value="PFKB_KINASES_2"/>
    <property type="match status" value="1"/>
</dbReference>
<dbReference type="InterPro" id="IPR052562">
    <property type="entry name" value="Ketohexokinase-related"/>
</dbReference>
<evidence type="ECO:0000313" key="8">
    <source>
        <dbReference type="Proteomes" id="UP001341840"/>
    </source>
</evidence>
<dbReference type="InterPro" id="IPR029056">
    <property type="entry name" value="Ribokinase-like"/>
</dbReference>
<evidence type="ECO:0000259" key="6">
    <source>
        <dbReference type="Pfam" id="PF00294"/>
    </source>
</evidence>
<dbReference type="PRINTS" id="PR00990">
    <property type="entry name" value="RIBOKINASE"/>
</dbReference>
<comment type="similarity">
    <text evidence="1 4">Belongs to the carbohydrate kinase PfkB family.</text>
</comment>
<evidence type="ECO:0000256" key="3">
    <source>
        <dbReference type="ARBA" id="ARBA00022777"/>
    </source>
</evidence>
<feature type="region of interest" description="Disordered" evidence="5">
    <location>
        <begin position="24"/>
        <end position="43"/>
    </location>
</feature>
<feature type="domain" description="Carbohydrate kinase PfkB" evidence="6">
    <location>
        <begin position="80"/>
        <end position="300"/>
    </location>
</feature>
<organism evidence="7 8">
    <name type="scientific">Stylosanthes scabra</name>
    <dbReference type="NCBI Taxonomy" id="79078"/>
    <lineage>
        <taxon>Eukaryota</taxon>
        <taxon>Viridiplantae</taxon>
        <taxon>Streptophyta</taxon>
        <taxon>Embryophyta</taxon>
        <taxon>Tracheophyta</taxon>
        <taxon>Spermatophyta</taxon>
        <taxon>Magnoliopsida</taxon>
        <taxon>eudicotyledons</taxon>
        <taxon>Gunneridae</taxon>
        <taxon>Pentapetalae</taxon>
        <taxon>rosids</taxon>
        <taxon>fabids</taxon>
        <taxon>Fabales</taxon>
        <taxon>Fabaceae</taxon>
        <taxon>Papilionoideae</taxon>
        <taxon>50 kb inversion clade</taxon>
        <taxon>dalbergioids sensu lato</taxon>
        <taxon>Dalbergieae</taxon>
        <taxon>Pterocarpus clade</taxon>
        <taxon>Stylosanthes</taxon>
    </lineage>
</organism>
<evidence type="ECO:0000256" key="5">
    <source>
        <dbReference type="SAM" id="MobiDB-lite"/>
    </source>
</evidence>
<keyword evidence="3 4" id="KW-0418">Kinase</keyword>
<reference evidence="7 8" key="1">
    <citation type="journal article" date="2023" name="Plants (Basel)">
        <title>Bridging the Gap: Combining Genomics and Transcriptomics Approaches to Understand Stylosanthes scabra, an Orphan Legume from the Brazilian Caatinga.</title>
        <authorList>
            <person name="Ferreira-Neto J.R.C."/>
            <person name="da Silva M.D."/>
            <person name="Binneck E."/>
            <person name="de Melo N.F."/>
            <person name="da Silva R.H."/>
            <person name="de Melo A.L.T.M."/>
            <person name="Pandolfi V."/>
            <person name="Bustamante F.O."/>
            <person name="Brasileiro-Vidal A.C."/>
            <person name="Benko-Iseppon A.M."/>
        </authorList>
    </citation>
    <scope>NUCLEOTIDE SEQUENCE [LARGE SCALE GENOMIC DNA]</scope>
    <source>
        <tissue evidence="7">Leaves</tissue>
    </source>
</reference>
<dbReference type="Gene3D" id="3.40.1190.20">
    <property type="match status" value="1"/>
</dbReference>
<feature type="non-terminal residue" evidence="7">
    <location>
        <position position="1"/>
    </location>
</feature>
<name>A0ABU6RVE8_9FABA</name>
<dbReference type="InterPro" id="IPR002173">
    <property type="entry name" value="Carboh/pur_kinase_PfkB_CS"/>
</dbReference>
<evidence type="ECO:0000313" key="7">
    <source>
        <dbReference type="EMBL" id="MED6127914.1"/>
    </source>
</evidence>
<evidence type="ECO:0000256" key="1">
    <source>
        <dbReference type="ARBA" id="ARBA00010688"/>
    </source>
</evidence>
<dbReference type="PANTHER" id="PTHR42774:SF3">
    <property type="entry name" value="KETOHEXOKINASE"/>
    <property type="match status" value="1"/>
</dbReference>
<keyword evidence="8" id="KW-1185">Reference proteome</keyword>
<keyword evidence="2 4" id="KW-0808">Transferase</keyword>
<evidence type="ECO:0000256" key="2">
    <source>
        <dbReference type="ARBA" id="ARBA00022679"/>
    </source>
</evidence>
<accession>A0ABU6RVE8</accession>
<dbReference type="EMBL" id="JASCZI010032128">
    <property type="protein sequence ID" value="MED6127914.1"/>
    <property type="molecule type" value="Genomic_DNA"/>
</dbReference>
<feature type="domain" description="Carbohydrate kinase PfkB" evidence="6">
    <location>
        <begin position="338"/>
        <end position="383"/>
    </location>
</feature>
<comment type="caution">
    <text evidence="7">The sequence shown here is derived from an EMBL/GenBank/DDBJ whole genome shotgun (WGS) entry which is preliminary data.</text>
</comment>
<dbReference type="SUPFAM" id="SSF53613">
    <property type="entry name" value="Ribokinase-like"/>
    <property type="match status" value="1"/>
</dbReference>
<protein>
    <recommendedName>
        <fullName evidence="6">Carbohydrate kinase PfkB domain-containing protein</fullName>
    </recommendedName>
</protein>
<dbReference type="InterPro" id="IPR011611">
    <property type="entry name" value="PfkB_dom"/>
</dbReference>
<dbReference type="Pfam" id="PF00294">
    <property type="entry name" value="PfkB"/>
    <property type="match status" value="2"/>
</dbReference>
<gene>
    <name evidence="7" type="ORF">PIB30_092594</name>
</gene>
<dbReference type="PANTHER" id="PTHR42774">
    <property type="entry name" value="PHOSPHOTRANSFERASE SYSTEM TRANSPORT PROTEIN"/>
    <property type="match status" value="1"/>
</dbReference>
<evidence type="ECO:0000256" key="4">
    <source>
        <dbReference type="RuleBase" id="RU003704"/>
    </source>
</evidence>